<sequence>MATTGNPPVLTKLSYDRHGYPKEEKWGPASGNPLTSDPWPMLTDQGHIDTEIISRRAFPGRLPMARRTLTSSHLELKVALGAIAPGPLALYGPADTSLAAEMWRRA</sequence>
<organism evidence="1 2">
    <name type="scientific">Synaphobranchus kaupii</name>
    <name type="common">Kaup's arrowtooth eel</name>
    <dbReference type="NCBI Taxonomy" id="118154"/>
    <lineage>
        <taxon>Eukaryota</taxon>
        <taxon>Metazoa</taxon>
        <taxon>Chordata</taxon>
        <taxon>Craniata</taxon>
        <taxon>Vertebrata</taxon>
        <taxon>Euteleostomi</taxon>
        <taxon>Actinopterygii</taxon>
        <taxon>Neopterygii</taxon>
        <taxon>Teleostei</taxon>
        <taxon>Anguilliformes</taxon>
        <taxon>Synaphobranchidae</taxon>
        <taxon>Synaphobranchus</taxon>
    </lineage>
</organism>
<accession>A0A9Q1J1S4</accession>
<dbReference type="Proteomes" id="UP001152622">
    <property type="component" value="Chromosome 4"/>
</dbReference>
<protein>
    <submittedName>
        <fullName evidence="1">Uncharacterized protein</fullName>
    </submittedName>
</protein>
<name>A0A9Q1J1S4_SYNKA</name>
<keyword evidence="2" id="KW-1185">Reference proteome</keyword>
<dbReference type="EMBL" id="JAINUF010000004">
    <property type="protein sequence ID" value="KAJ8362991.1"/>
    <property type="molecule type" value="Genomic_DNA"/>
</dbReference>
<proteinExistence type="predicted"/>
<dbReference type="AlphaFoldDB" id="A0A9Q1J1S4"/>
<evidence type="ECO:0000313" key="2">
    <source>
        <dbReference type="Proteomes" id="UP001152622"/>
    </source>
</evidence>
<comment type="caution">
    <text evidence="1">The sequence shown here is derived from an EMBL/GenBank/DDBJ whole genome shotgun (WGS) entry which is preliminary data.</text>
</comment>
<gene>
    <name evidence="1" type="ORF">SKAU_G00118220</name>
</gene>
<reference evidence="1" key="1">
    <citation type="journal article" date="2023" name="Science">
        <title>Genome structures resolve the early diversification of teleost fishes.</title>
        <authorList>
            <person name="Parey E."/>
            <person name="Louis A."/>
            <person name="Montfort J."/>
            <person name="Bouchez O."/>
            <person name="Roques C."/>
            <person name="Iampietro C."/>
            <person name="Lluch J."/>
            <person name="Castinel A."/>
            <person name="Donnadieu C."/>
            <person name="Desvignes T."/>
            <person name="Floi Bucao C."/>
            <person name="Jouanno E."/>
            <person name="Wen M."/>
            <person name="Mejri S."/>
            <person name="Dirks R."/>
            <person name="Jansen H."/>
            <person name="Henkel C."/>
            <person name="Chen W.J."/>
            <person name="Zahm M."/>
            <person name="Cabau C."/>
            <person name="Klopp C."/>
            <person name="Thompson A.W."/>
            <person name="Robinson-Rechavi M."/>
            <person name="Braasch I."/>
            <person name="Lecointre G."/>
            <person name="Bobe J."/>
            <person name="Postlethwait J.H."/>
            <person name="Berthelot C."/>
            <person name="Roest Crollius H."/>
            <person name="Guiguen Y."/>
        </authorList>
    </citation>
    <scope>NUCLEOTIDE SEQUENCE</scope>
    <source>
        <strain evidence="1">WJC10195</strain>
    </source>
</reference>
<evidence type="ECO:0000313" key="1">
    <source>
        <dbReference type="EMBL" id="KAJ8362991.1"/>
    </source>
</evidence>